<dbReference type="Pfam" id="PF01175">
    <property type="entry name" value="Urocanase"/>
    <property type="match status" value="1"/>
</dbReference>
<dbReference type="OrthoDB" id="122952at2"/>
<sequence>MAASQAETLRLFTALRLHRPAWAGALLLCIGLNDTGRALALAALAAGAATLFLEDEPARLREASREGCATFTVTTLDEALRALKNEVRQGRAITVALGGSVEQWLTESVERGVLPHAVAATRKLSGSEELSISTLKHWGAERLVGDGLAEAGEVDLAERVREVERDWELAEDVSSTQIERRAKDASLLALAAGDAPMSAIRQQWLRAAPTLFPRALSRPYWVRRTGHRVH</sequence>
<dbReference type="InterPro" id="IPR036190">
    <property type="entry name" value="Urocanase_sf"/>
</dbReference>
<gene>
    <name evidence="2" type="ORF">SAMN05443244_3651</name>
</gene>
<dbReference type="RefSeq" id="WP_074655382.1">
    <property type="nucleotide sequence ID" value="NZ_FNSD01000001.1"/>
</dbReference>
<dbReference type="EMBL" id="FNSD01000001">
    <property type="protein sequence ID" value="SEC51610.1"/>
    <property type="molecule type" value="Genomic_DNA"/>
</dbReference>
<evidence type="ECO:0000259" key="1">
    <source>
        <dbReference type="Pfam" id="PF01175"/>
    </source>
</evidence>
<evidence type="ECO:0000313" key="3">
    <source>
        <dbReference type="Proteomes" id="UP000182409"/>
    </source>
</evidence>
<proteinExistence type="predicted"/>
<organism evidence="2 3">
    <name type="scientific">Terriglobus roseus</name>
    <dbReference type="NCBI Taxonomy" id="392734"/>
    <lineage>
        <taxon>Bacteria</taxon>
        <taxon>Pseudomonadati</taxon>
        <taxon>Acidobacteriota</taxon>
        <taxon>Terriglobia</taxon>
        <taxon>Terriglobales</taxon>
        <taxon>Acidobacteriaceae</taxon>
        <taxon>Terriglobus</taxon>
    </lineage>
</organism>
<name>A0A1H4T5M5_9BACT</name>
<dbReference type="AlphaFoldDB" id="A0A1H4T5M5"/>
<feature type="domain" description="Urocanase Rossmann-like" evidence="1">
    <location>
        <begin position="21"/>
        <end position="118"/>
    </location>
</feature>
<dbReference type="SUPFAM" id="SSF111326">
    <property type="entry name" value="Urocanase"/>
    <property type="match status" value="1"/>
</dbReference>
<accession>A0A1H4T5M5</accession>
<dbReference type="InterPro" id="IPR038364">
    <property type="entry name" value="Urocanase_central_sf"/>
</dbReference>
<dbReference type="Proteomes" id="UP000182409">
    <property type="component" value="Unassembled WGS sequence"/>
</dbReference>
<dbReference type="Gene3D" id="3.40.50.10730">
    <property type="entry name" value="Urocanase like domains"/>
    <property type="match status" value="1"/>
</dbReference>
<evidence type="ECO:0000313" key="2">
    <source>
        <dbReference type="EMBL" id="SEC51610.1"/>
    </source>
</evidence>
<reference evidence="2 3" key="1">
    <citation type="submission" date="2016-10" db="EMBL/GenBank/DDBJ databases">
        <authorList>
            <person name="de Groot N.N."/>
        </authorList>
    </citation>
    <scope>NUCLEOTIDE SEQUENCE [LARGE SCALE GENOMIC DNA]</scope>
    <source>
        <strain evidence="2 3">AB35.6</strain>
    </source>
</reference>
<protein>
    <submittedName>
        <fullName evidence="2">Urocanate hydratase</fullName>
    </submittedName>
</protein>
<dbReference type="InterPro" id="IPR035085">
    <property type="entry name" value="Urocanase_Rossmann-like"/>
</dbReference>